<proteinExistence type="predicted"/>
<dbReference type="Gene3D" id="3.40.190.10">
    <property type="entry name" value="Periplasmic binding protein-like II"/>
    <property type="match status" value="1"/>
</dbReference>
<reference evidence="3 4" key="1">
    <citation type="submission" date="2020-04" db="EMBL/GenBank/DDBJ databases">
        <title>Genome sequencing of novel species.</title>
        <authorList>
            <person name="Heo J."/>
            <person name="Kim S.-J."/>
            <person name="Kim J.-S."/>
            <person name="Hong S.-B."/>
            <person name="Kwon S.-W."/>
        </authorList>
    </citation>
    <scope>NUCLEOTIDE SEQUENCE [LARGE SCALE GENOMIC DNA]</scope>
    <source>
        <strain evidence="3 4">MFER-1</strain>
    </source>
</reference>
<dbReference type="InterPro" id="IPR050490">
    <property type="entry name" value="Bact_solute-bd_prot1"/>
</dbReference>
<evidence type="ECO:0000256" key="1">
    <source>
        <dbReference type="SAM" id="MobiDB-lite"/>
    </source>
</evidence>
<dbReference type="PANTHER" id="PTHR43649:SF12">
    <property type="entry name" value="DIACETYLCHITOBIOSE BINDING PROTEIN DASA"/>
    <property type="match status" value="1"/>
</dbReference>
<feature type="region of interest" description="Disordered" evidence="1">
    <location>
        <begin position="29"/>
        <end position="64"/>
    </location>
</feature>
<protein>
    <submittedName>
        <fullName evidence="3">Extracellular solute-binding protein</fullName>
    </submittedName>
</protein>
<keyword evidence="2" id="KW-0732">Signal</keyword>
<evidence type="ECO:0000256" key="2">
    <source>
        <dbReference type="SAM" id="SignalP"/>
    </source>
</evidence>
<dbReference type="PANTHER" id="PTHR43649">
    <property type="entry name" value="ARABINOSE-BINDING PROTEIN-RELATED"/>
    <property type="match status" value="1"/>
</dbReference>
<name>A0A7Z2VFB3_9BACL</name>
<dbReference type="Proteomes" id="UP000502248">
    <property type="component" value="Chromosome"/>
</dbReference>
<feature type="signal peptide" evidence="2">
    <location>
        <begin position="1"/>
        <end position="24"/>
    </location>
</feature>
<evidence type="ECO:0000313" key="3">
    <source>
        <dbReference type="EMBL" id="QJD82014.1"/>
    </source>
</evidence>
<feature type="compositionally biased region" description="Pro residues" evidence="1">
    <location>
        <begin position="47"/>
        <end position="62"/>
    </location>
</feature>
<gene>
    <name evidence="3" type="ORF">HH215_01665</name>
</gene>
<accession>A0A7Z2VFB3</accession>
<dbReference type="RefSeq" id="WP_169278319.1">
    <property type="nucleotide sequence ID" value="NZ_CP051680.1"/>
</dbReference>
<feature type="chain" id="PRO_5038821636" evidence="2">
    <location>
        <begin position="25"/>
        <end position="459"/>
    </location>
</feature>
<dbReference type="EMBL" id="CP051680">
    <property type="protein sequence ID" value="QJD82014.1"/>
    <property type="molecule type" value="Genomic_DNA"/>
</dbReference>
<dbReference type="AlphaFoldDB" id="A0A7Z2VFB3"/>
<sequence length="459" mass="50065">MINKSRIFALLLASLMLLTVVLSACGNNDAASSSSPPASESASPSASPTPEPTPAPTPTPEPEPAKIELSVFGSIPEEAFEPQINKWVTAKYPNFNLSYNCACILNMPDLKAQKGITPDIVYGAAEGDLRVLLADNLQTDLTSLVDSGIVDLNRFDPVSIESAKNYSGGKLYGLPESSNPMVLFYNKDIFDKFGAPYPTDGMTWDQLYDLAKKVTGTKEGVKYRGISMFYRFALLNNELSLPIIDAESGKAVVNNDSWKKIFDNLSRFYKIKGNMEGYEADSGLELSKFYEQKNIAMVLSLSTSYKRPGFDQLNWDMVAAPTFSDNNGVGYQSFPTMIYITDTAANKEAALQTVGELLSDEAQLAAAKEGRPTHLLNEEVRKAFGADVPLLQGKNTSAVYFNKFAPTPAIHPTLTLNYASILTVEFEKVLRGELDSASALKSAEVELNKAVEMELASKK</sequence>
<dbReference type="Pfam" id="PF01547">
    <property type="entry name" value="SBP_bac_1"/>
    <property type="match status" value="1"/>
</dbReference>
<dbReference type="KEGG" id="cheb:HH215_01665"/>
<keyword evidence="4" id="KW-1185">Reference proteome</keyword>
<organism evidence="3 4">
    <name type="scientific">Cohnella herbarum</name>
    <dbReference type="NCBI Taxonomy" id="2728023"/>
    <lineage>
        <taxon>Bacteria</taxon>
        <taxon>Bacillati</taxon>
        <taxon>Bacillota</taxon>
        <taxon>Bacilli</taxon>
        <taxon>Bacillales</taxon>
        <taxon>Paenibacillaceae</taxon>
        <taxon>Cohnella</taxon>
    </lineage>
</organism>
<feature type="compositionally biased region" description="Low complexity" evidence="1">
    <location>
        <begin position="29"/>
        <end position="46"/>
    </location>
</feature>
<dbReference type="PROSITE" id="PS51257">
    <property type="entry name" value="PROKAR_LIPOPROTEIN"/>
    <property type="match status" value="1"/>
</dbReference>
<dbReference type="SUPFAM" id="SSF53850">
    <property type="entry name" value="Periplasmic binding protein-like II"/>
    <property type="match status" value="1"/>
</dbReference>
<evidence type="ECO:0000313" key="4">
    <source>
        <dbReference type="Proteomes" id="UP000502248"/>
    </source>
</evidence>
<dbReference type="InterPro" id="IPR006059">
    <property type="entry name" value="SBP"/>
</dbReference>